<evidence type="ECO:0000256" key="7">
    <source>
        <dbReference type="ARBA" id="ARBA00023136"/>
    </source>
</evidence>
<evidence type="ECO:0000256" key="5">
    <source>
        <dbReference type="ARBA" id="ARBA00022970"/>
    </source>
</evidence>
<dbReference type="InterPro" id="IPR011547">
    <property type="entry name" value="SLC26A/SulP_dom"/>
</dbReference>
<comment type="subcellular location">
    <subcellularLocation>
        <location evidence="1">Vacuole membrane</location>
        <topology evidence="1">Multi-pass membrane protein</topology>
    </subcellularLocation>
</comment>
<dbReference type="InterPro" id="IPR036513">
    <property type="entry name" value="STAS_dom_sf"/>
</dbReference>
<dbReference type="FunFam" id="2.60.120.10:FF:000141">
    <property type="entry name" value="Sulfate transporter family protein"/>
    <property type="match status" value="1"/>
</dbReference>
<dbReference type="GO" id="GO:0034490">
    <property type="term" value="P:basic amino acid transmembrane import into vacuole"/>
    <property type="evidence" value="ECO:0007669"/>
    <property type="project" value="UniProtKB-ARBA"/>
</dbReference>
<dbReference type="PROSITE" id="PS50042">
    <property type="entry name" value="CNMP_BINDING_3"/>
    <property type="match status" value="1"/>
</dbReference>
<sequence length="1112" mass="122530">MSMGPPKLRTSSAAPKQQVQQHQPSSPFSNDPTDQDEHSSRGSPIPWETRPSSKLGRAVSSVSGTGITSSFSQRTPARSFNHYAPHGPLEPTSYSSQGVRDQTAELASWALSDPNSLRTGASEYRQPSTSDLRGSEAWLGRSSRSSISEGLWDPMDPLSLARHDTIQEVSEPVSPAQKSSPSQTPLQSSALTDMLRNSPPQKYSDEQQAQSFPDIVVEGADAENANEQTPLIGNGQTNGNHPAQYSSKNDLEGQAAVKRRRLDRLYKFLPDAKRHGMSAFRTATNPKLWTPHSLWYEAILPTVQTIPSVILGLLLNILDALSYGFILFPLGTEIFSETGPDGIAIFYVSCIVSQLVYSCGGSIFKGGVGSEMIEVVPFFHKMAYMIMATMGTSNPDAVRATVISSYALSSILTGIVFYALGAFKLGTLVNFFPRSILTGCIGGVGLFLVLTGVEVSARLDGNLDASRKTLEKLFSADTIILWILPLLLAIVLLIIRYLKDHPAIVLGYFFGITILFYIVVAAVPSLTVMTMRQSGWIFEAPASGVPFYHFYSYYKWNLIDWKAMSQTIPTMFALTLFGILHVPINVPALGVAVKEDDVNINRELRAHGWSNALSGCLGSIQNYLVYTNSVLFINTGGNSRVAGCLLALATCGVWIAGPEIIGFIPVMIVGTLIYMLGIELVIEALWDTRTKVQRLEYCIILAIVLIMGFYDFVAGIFAGVALACLNYVVQTSRKSAIRANFSGAVAESTVRRHPVQRRYLHEVGRQTCVVKLAGYLFFGTIVEVENKTRALIEEEAFRKRPIRYLVLDFTHVTGLDFSAAEAFTRMNRILHRRNVEMILSGVVLGDDIEKSLKMVGILNESADEDAALPPKVFEDLNKALESCENELLITFKQRTDMLAQKQAVHTQSVAVPQPGSSSASSSTTALHPTDSIVYSSPRRTHLQQAATSTLNEPNVLPPSKWSHFQQPLPLILQTFQDLTEHNEDFWHRVVPFFTRKELPAGTVLYSRGDEPDGFYLLQEGILRADYDWEQGRYSESIVAGTTCGELPFFAETDRSATVAAEKDCVAWLLTRARWRELEERQPEVARELLKIGLKLTSERMAAITSYVLVAAG</sequence>
<keyword evidence="5" id="KW-0029">Amino-acid transport</keyword>
<evidence type="ECO:0000259" key="11">
    <source>
        <dbReference type="PROSITE" id="PS50801"/>
    </source>
</evidence>
<keyword evidence="2" id="KW-0813">Transport</keyword>
<feature type="transmembrane region" description="Helical" evidence="9">
    <location>
        <begin position="640"/>
        <end position="657"/>
    </location>
</feature>
<dbReference type="SUPFAM" id="SSF51206">
    <property type="entry name" value="cAMP-binding domain-like"/>
    <property type="match status" value="1"/>
</dbReference>
<feature type="transmembrane region" description="Helical" evidence="9">
    <location>
        <begin position="505"/>
        <end position="527"/>
    </location>
</feature>
<dbReference type="Gene3D" id="2.60.120.10">
    <property type="entry name" value="Jelly Rolls"/>
    <property type="match status" value="1"/>
</dbReference>
<accession>A0A6A6H9N0</accession>
<dbReference type="Pfam" id="PF01740">
    <property type="entry name" value="STAS"/>
    <property type="match status" value="1"/>
</dbReference>
<dbReference type="Gene3D" id="3.30.750.24">
    <property type="entry name" value="STAS domain"/>
    <property type="match status" value="1"/>
</dbReference>
<dbReference type="CDD" id="cd00038">
    <property type="entry name" value="CAP_ED"/>
    <property type="match status" value="1"/>
</dbReference>
<proteinExistence type="predicted"/>
<feature type="transmembrane region" description="Helical" evidence="9">
    <location>
        <begin position="572"/>
        <end position="592"/>
    </location>
</feature>
<keyword evidence="4 9" id="KW-0812">Transmembrane</keyword>
<evidence type="ECO:0000256" key="6">
    <source>
        <dbReference type="ARBA" id="ARBA00022989"/>
    </source>
</evidence>
<dbReference type="PANTHER" id="PTHR43310:SF4">
    <property type="entry name" value="AFR304WP"/>
    <property type="match status" value="1"/>
</dbReference>
<dbReference type="FunFam" id="3.30.750.24:FF:000012">
    <property type="entry name" value="Sulfate transporter family protein"/>
    <property type="match status" value="1"/>
</dbReference>
<feature type="region of interest" description="Disordered" evidence="8">
    <location>
        <begin position="1"/>
        <end position="160"/>
    </location>
</feature>
<feature type="region of interest" description="Disordered" evidence="8">
    <location>
        <begin position="168"/>
        <end position="187"/>
    </location>
</feature>
<dbReference type="PANTHER" id="PTHR43310">
    <property type="entry name" value="SULFATE TRANSPORTER YBAR-RELATED"/>
    <property type="match status" value="1"/>
</dbReference>
<dbReference type="Pfam" id="PF00916">
    <property type="entry name" value="Sulfate_transp"/>
    <property type="match status" value="1"/>
</dbReference>
<dbReference type="InterPro" id="IPR002645">
    <property type="entry name" value="STAS_dom"/>
</dbReference>
<feature type="transmembrane region" description="Helical" evidence="9">
    <location>
        <begin position="663"/>
        <end position="686"/>
    </location>
</feature>
<feature type="region of interest" description="Disordered" evidence="8">
    <location>
        <begin position="227"/>
        <end position="253"/>
    </location>
</feature>
<feature type="compositionally biased region" description="Polar residues" evidence="8">
    <location>
        <begin position="9"/>
        <end position="32"/>
    </location>
</feature>
<dbReference type="GO" id="GO:0000329">
    <property type="term" value="C:fungal-type vacuole membrane"/>
    <property type="evidence" value="ECO:0007669"/>
    <property type="project" value="UniProtKB-ARBA"/>
</dbReference>
<dbReference type="SMART" id="SM00100">
    <property type="entry name" value="cNMP"/>
    <property type="match status" value="1"/>
</dbReference>
<keyword evidence="13" id="KW-1185">Reference proteome</keyword>
<organism evidence="12 13">
    <name type="scientific">Viridothelium virens</name>
    <name type="common">Speckled blister lichen</name>
    <name type="synonym">Trypethelium virens</name>
    <dbReference type="NCBI Taxonomy" id="1048519"/>
    <lineage>
        <taxon>Eukaryota</taxon>
        <taxon>Fungi</taxon>
        <taxon>Dikarya</taxon>
        <taxon>Ascomycota</taxon>
        <taxon>Pezizomycotina</taxon>
        <taxon>Dothideomycetes</taxon>
        <taxon>Dothideomycetes incertae sedis</taxon>
        <taxon>Trypetheliales</taxon>
        <taxon>Trypetheliaceae</taxon>
        <taxon>Viridothelium</taxon>
    </lineage>
</organism>
<evidence type="ECO:0000313" key="13">
    <source>
        <dbReference type="Proteomes" id="UP000800092"/>
    </source>
</evidence>
<evidence type="ECO:0008006" key="14">
    <source>
        <dbReference type="Google" id="ProtNLM"/>
    </source>
</evidence>
<feature type="region of interest" description="Disordered" evidence="8">
    <location>
        <begin position="909"/>
        <end position="929"/>
    </location>
</feature>
<evidence type="ECO:0000256" key="4">
    <source>
        <dbReference type="ARBA" id="ARBA00022692"/>
    </source>
</evidence>
<feature type="transmembrane region" description="Helical" evidence="9">
    <location>
        <begin position="435"/>
        <end position="459"/>
    </location>
</feature>
<keyword evidence="6 9" id="KW-1133">Transmembrane helix</keyword>
<dbReference type="InterPro" id="IPR000595">
    <property type="entry name" value="cNMP-bd_dom"/>
</dbReference>
<evidence type="ECO:0000313" key="12">
    <source>
        <dbReference type="EMBL" id="KAF2234569.1"/>
    </source>
</evidence>
<dbReference type="EMBL" id="ML991797">
    <property type="protein sequence ID" value="KAF2234569.1"/>
    <property type="molecule type" value="Genomic_DNA"/>
</dbReference>
<feature type="domain" description="STAS" evidence="11">
    <location>
        <begin position="769"/>
        <end position="883"/>
    </location>
</feature>
<reference evidence="12" key="1">
    <citation type="journal article" date="2020" name="Stud. Mycol.">
        <title>101 Dothideomycetes genomes: a test case for predicting lifestyles and emergence of pathogens.</title>
        <authorList>
            <person name="Haridas S."/>
            <person name="Albert R."/>
            <person name="Binder M."/>
            <person name="Bloem J."/>
            <person name="Labutti K."/>
            <person name="Salamov A."/>
            <person name="Andreopoulos B."/>
            <person name="Baker S."/>
            <person name="Barry K."/>
            <person name="Bills G."/>
            <person name="Bluhm B."/>
            <person name="Cannon C."/>
            <person name="Castanera R."/>
            <person name="Culley D."/>
            <person name="Daum C."/>
            <person name="Ezra D."/>
            <person name="Gonzalez J."/>
            <person name="Henrissat B."/>
            <person name="Kuo A."/>
            <person name="Liang C."/>
            <person name="Lipzen A."/>
            <person name="Lutzoni F."/>
            <person name="Magnuson J."/>
            <person name="Mondo S."/>
            <person name="Nolan M."/>
            <person name="Ohm R."/>
            <person name="Pangilinan J."/>
            <person name="Park H.-J."/>
            <person name="Ramirez L."/>
            <person name="Alfaro M."/>
            <person name="Sun H."/>
            <person name="Tritt A."/>
            <person name="Yoshinaga Y."/>
            <person name="Zwiers L.-H."/>
            <person name="Turgeon B."/>
            <person name="Goodwin S."/>
            <person name="Spatafora J."/>
            <person name="Crous P."/>
            <person name="Grigoriev I."/>
        </authorList>
    </citation>
    <scope>NUCLEOTIDE SEQUENCE</scope>
    <source>
        <strain evidence="12">Tuck. ex Michener</strain>
    </source>
</reference>
<name>A0A6A6H9N0_VIRVR</name>
<keyword evidence="7 9" id="KW-0472">Membrane</keyword>
<protein>
    <recommendedName>
        <fullName evidence="14">Sulfate transporter family protein-like protein</fullName>
    </recommendedName>
</protein>
<dbReference type="SUPFAM" id="SSF52091">
    <property type="entry name" value="SpoIIaa-like"/>
    <property type="match status" value="1"/>
</dbReference>
<dbReference type="Proteomes" id="UP000800092">
    <property type="component" value="Unassembled WGS sequence"/>
</dbReference>
<feature type="compositionally biased region" description="Low complexity" evidence="8">
    <location>
        <begin position="916"/>
        <end position="925"/>
    </location>
</feature>
<feature type="compositionally biased region" description="Polar residues" evidence="8">
    <location>
        <begin position="227"/>
        <end position="248"/>
    </location>
</feature>
<feature type="transmembrane region" description="Helical" evidence="9">
    <location>
        <begin position="698"/>
        <end position="729"/>
    </location>
</feature>
<evidence type="ECO:0000256" key="1">
    <source>
        <dbReference type="ARBA" id="ARBA00004128"/>
    </source>
</evidence>
<dbReference type="InterPro" id="IPR014710">
    <property type="entry name" value="RmlC-like_jellyroll"/>
</dbReference>
<dbReference type="PROSITE" id="PS50801">
    <property type="entry name" value="STAS"/>
    <property type="match status" value="1"/>
</dbReference>
<feature type="compositionally biased region" description="Polar residues" evidence="8">
    <location>
        <begin position="176"/>
        <end position="187"/>
    </location>
</feature>
<evidence type="ECO:0000259" key="10">
    <source>
        <dbReference type="PROSITE" id="PS50042"/>
    </source>
</evidence>
<feature type="domain" description="Cyclic nucleotide-binding" evidence="10">
    <location>
        <begin position="977"/>
        <end position="1095"/>
    </location>
</feature>
<feature type="compositionally biased region" description="Low complexity" evidence="8">
    <location>
        <begin position="59"/>
        <end position="72"/>
    </location>
</feature>
<dbReference type="OrthoDB" id="409725at2759"/>
<dbReference type="Pfam" id="PF00027">
    <property type="entry name" value="cNMP_binding"/>
    <property type="match status" value="1"/>
</dbReference>
<dbReference type="InterPro" id="IPR018490">
    <property type="entry name" value="cNMP-bd_dom_sf"/>
</dbReference>
<feature type="transmembrane region" description="Helical" evidence="9">
    <location>
        <begin position="479"/>
        <end position="498"/>
    </location>
</feature>
<dbReference type="AlphaFoldDB" id="A0A6A6H9N0"/>
<evidence type="ECO:0000256" key="2">
    <source>
        <dbReference type="ARBA" id="ARBA00022448"/>
    </source>
</evidence>
<dbReference type="InterPro" id="IPR052706">
    <property type="entry name" value="Membrane-Transporter-like"/>
</dbReference>
<feature type="transmembrane region" description="Helical" evidence="9">
    <location>
        <begin position="309"/>
        <end position="330"/>
    </location>
</feature>
<evidence type="ECO:0000256" key="8">
    <source>
        <dbReference type="SAM" id="MobiDB-lite"/>
    </source>
</evidence>
<feature type="compositionally biased region" description="Polar residues" evidence="8">
    <location>
        <begin position="113"/>
        <end position="132"/>
    </location>
</feature>
<feature type="transmembrane region" description="Helical" evidence="9">
    <location>
        <begin position="342"/>
        <end position="360"/>
    </location>
</feature>
<dbReference type="CDD" id="cd07042">
    <property type="entry name" value="STAS_SulP_like_sulfate_transporter"/>
    <property type="match status" value="1"/>
</dbReference>
<feature type="transmembrane region" description="Helical" evidence="9">
    <location>
        <begin position="403"/>
        <end position="423"/>
    </location>
</feature>
<gene>
    <name evidence="12" type="ORF">EV356DRAFT_532627</name>
</gene>
<evidence type="ECO:0000256" key="3">
    <source>
        <dbReference type="ARBA" id="ARBA00022554"/>
    </source>
</evidence>
<keyword evidence="3" id="KW-0926">Vacuole</keyword>
<evidence type="ECO:0000256" key="9">
    <source>
        <dbReference type="SAM" id="Phobius"/>
    </source>
</evidence>